<keyword evidence="1" id="KW-0732">Signal</keyword>
<protein>
    <submittedName>
        <fullName evidence="4">G-type lectin S-receptor-like serine/threonine-protein kinase</fullName>
    </submittedName>
</protein>
<dbReference type="SMART" id="SM00473">
    <property type="entry name" value="PAN_AP"/>
    <property type="match status" value="1"/>
</dbReference>
<feature type="domain" description="Apple" evidence="3">
    <location>
        <begin position="163"/>
        <end position="244"/>
    </location>
</feature>
<dbReference type="CDD" id="cd01098">
    <property type="entry name" value="PAN_AP_plant"/>
    <property type="match status" value="1"/>
</dbReference>
<dbReference type="Pfam" id="PF00954">
    <property type="entry name" value="S_locus_glycop"/>
    <property type="match status" value="1"/>
</dbReference>
<dbReference type="InterPro" id="IPR003609">
    <property type="entry name" value="Pan_app"/>
</dbReference>
<dbReference type="STRING" id="157652.A0A371E8Q5"/>
<dbReference type="EMBL" id="QJKJ01015527">
    <property type="protein sequence ID" value="RDX62388.1"/>
    <property type="molecule type" value="Genomic_DNA"/>
</dbReference>
<name>A0A371E8Q5_MUCPR</name>
<dbReference type="OrthoDB" id="1429526at2759"/>
<evidence type="ECO:0000256" key="2">
    <source>
        <dbReference type="ARBA" id="ARBA00023157"/>
    </source>
</evidence>
<sequence>MDIMLETWTNTTESQKVLICMLMMYTTLFYFMPTFSNQDIVTITPNQSIQYHDILISTAGTFEAGLFDFRNSRLQQLLKQCSSSVIREVQSVLYGQMKHSWETMSTRPVDQCEYYAPCGVNSNYNINGFPICECLKGFIPKFQAKWDSYNWSGGCVNRIKLNCDNGDGFLKYTGTKLLDKSSSWFNKSLSLEECETLCLRNCSCTAYANLDNRGAGTSCLLWFHNIVDLGTHTDQGQEIYMRLAFSELETQWRAQRCSCSC</sequence>
<dbReference type="Proteomes" id="UP000257109">
    <property type="component" value="Unassembled WGS sequence"/>
</dbReference>
<evidence type="ECO:0000313" key="5">
    <source>
        <dbReference type="Proteomes" id="UP000257109"/>
    </source>
</evidence>
<dbReference type="GO" id="GO:0030246">
    <property type="term" value="F:carbohydrate binding"/>
    <property type="evidence" value="ECO:0007669"/>
    <property type="project" value="UniProtKB-KW"/>
</dbReference>
<accession>A0A371E8Q5</accession>
<feature type="non-terminal residue" evidence="4">
    <location>
        <position position="1"/>
    </location>
</feature>
<dbReference type="InterPro" id="IPR000858">
    <property type="entry name" value="S_locus_glycoprot_dom"/>
</dbReference>
<gene>
    <name evidence="4" type="ORF">CR513_59291</name>
</gene>
<dbReference type="SUPFAM" id="SSF57414">
    <property type="entry name" value="Hairpin loop containing domain-like"/>
    <property type="match status" value="1"/>
</dbReference>
<dbReference type="PANTHER" id="PTHR32444:SF252">
    <property type="entry name" value="S-LOCUS GLYCOPROTEIN FAMILY PROTEIN"/>
    <property type="match status" value="1"/>
</dbReference>
<proteinExistence type="predicted"/>
<evidence type="ECO:0000259" key="3">
    <source>
        <dbReference type="PROSITE" id="PS50948"/>
    </source>
</evidence>
<dbReference type="Gene3D" id="3.50.4.10">
    <property type="entry name" value="Hepatocyte Growth Factor"/>
    <property type="match status" value="1"/>
</dbReference>
<keyword evidence="5" id="KW-1185">Reference proteome</keyword>
<dbReference type="AlphaFoldDB" id="A0A371E8Q5"/>
<dbReference type="Pfam" id="PF08276">
    <property type="entry name" value="PAN_2"/>
    <property type="match status" value="1"/>
</dbReference>
<dbReference type="GO" id="GO:0016301">
    <property type="term" value="F:kinase activity"/>
    <property type="evidence" value="ECO:0007669"/>
    <property type="project" value="UniProtKB-KW"/>
</dbReference>
<reference evidence="4" key="1">
    <citation type="submission" date="2018-05" db="EMBL/GenBank/DDBJ databases">
        <title>Draft genome of Mucuna pruriens seed.</title>
        <authorList>
            <person name="Nnadi N.E."/>
            <person name="Vos R."/>
            <person name="Hasami M.H."/>
            <person name="Devisetty U.K."/>
            <person name="Aguiy J.C."/>
        </authorList>
    </citation>
    <scope>NUCLEOTIDE SEQUENCE [LARGE SCALE GENOMIC DNA]</scope>
    <source>
        <strain evidence="4">JCA_2017</strain>
    </source>
</reference>
<comment type="caution">
    <text evidence="4">The sequence shown here is derived from an EMBL/GenBank/DDBJ whole genome shotgun (WGS) entry which is preliminary data.</text>
</comment>
<organism evidence="4 5">
    <name type="scientific">Mucuna pruriens</name>
    <name type="common">Velvet bean</name>
    <name type="synonym">Dolichos pruriens</name>
    <dbReference type="NCBI Taxonomy" id="157652"/>
    <lineage>
        <taxon>Eukaryota</taxon>
        <taxon>Viridiplantae</taxon>
        <taxon>Streptophyta</taxon>
        <taxon>Embryophyta</taxon>
        <taxon>Tracheophyta</taxon>
        <taxon>Spermatophyta</taxon>
        <taxon>Magnoliopsida</taxon>
        <taxon>eudicotyledons</taxon>
        <taxon>Gunneridae</taxon>
        <taxon>Pentapetalae</taxon>
        <taxon>rosids</taxon>
        <taxon>fabids</taxon>
        <taxon>Fabales</taxon>
        <taxon>Fabaceae</taxon>
        <taxon>Papilionoideae</taxon>
        <taxon>50 kb inversion clade</taxon>
        <taxon>NPAAA clade</taxon>
        <taxon>indigoferoid/millettioid clade</taxon>
        <taxon>Phaseoleae</taxon>
        <taxon>Mucuna</taxon>
    </lineage>
</organism>
<keyword evidence="2" id="KW-1015">Disulfide bond</keyword>
<dbReference type="GO" id="GO:0048544">
    <property type="term" value="P:recognition of pollen"/>
    <property type="evidence" value="ECO:0007669"/>
    <property type="project" value="InterPro"/>
</dbReference>
<evidence type="ECO:0000256" key="1">
    <source>
        <dbReference type="ARBA" id="ARBA00022729"/>
    </source>
</evidence>
<dbReference type="PANTHER" id="PTHR32444">
    <property type="entry name" value="BULB-TYPE LECTIN DOMAIN-CONTAINING PROTEIN"/>
    <property type="match status" value="1"/>
</dbReference>
<dbReference type="PROSITE" id="PS50948">
    <property type="entry name" value="PAN"/>
    <property type="match status" value="1"/>
</dbReference>
<evidence type="ECO:0000313" key="4">
    <source>
        <dbReference type="EMBL" id="RDX62388.1"/>
    </source>
</evidence>